<feature type="binding site" evidence="8">
    <location>
        <position position="198"/>
    </location>
    <ligand>
        <name>Zn(2+)</name>
        <dbReference type="ChEBI" id="CHEBI:29105"/>
        <note>catalytic</note>
    </ligand>
</feature>
<dbReference type="PROSITE" id="PS50215">
    <property type="entry name" value="ADAM_MEPRO"/>
    <property type="match status" value="1"/>
</dbReference>
<feature type="region of interest" description="Disordered" evidence="9">
    <location>
        <begin position="1"/>
        <end position="21"/>
    </location>
</feature>
<proteinExistence type="predicted"/>
<comment type="subcellular location">
    <subcellularLocation>
        <location evidence="1">Membrane</location>
        <topology evidence="1">Single-pass membrane protein</topology>
    </subcellularLocation>
</comment>
<feature type="transmembrane region" description="Helical" evidence="10">
    <location>
        <begin position="550"/>
        <end position="572"/>
    </location>
</feature>
<evidence type="ECO:0000259" key="11">
    <source>
        <dbReference type="PROSITE" id="PS50026"/>
    </source>
</evidence>
<feature type="domain" description="Peptidase M12B" evidence="13">
    <location>
        <begin position="58"/>
        <end position="258"/>
    </location>
</feature>
<dbReference type="InterPro" id="IPR000742">
    <property type="entry name" value="EGF"/>
</dbReference>
<comment type="caution">
    <text evidence="14">The sequence shown here is derived from an EMBL/GenBank/DDBJ whole genome shotgun (WGS) entry which is preliminary data.</text>
</comment>
<reference evidence="14" key="1">
    <citation type="thesis" date="2020" institute="ProQuest LLC" country="789 East Eisenhower Parkway, Ann Arbor, MI, USA">
        <title>Comparative Genomics and Chromosome Evolution.</title>
        <authorList>
            <person name="Mudd A.B."/>
        </authorList>
    </citation>
    <scope>NUCLEOTIDE SEQUENCE</scope>
    <source>
        <strain evidence="14">237g6f4</strain>
        <tissue evidence="14">Blood</tissue>
    </source>
</reference>
<evidence type="ECO:0000256" key="2">
    <source>
        <dbReference type="ARBA" id="ARBA00022692"/>
    </source>
</evidence>
<dbReference type="Gene3D" id="4.10.70.10">
    <property type="entry name" value="Disintegrin domain"/>
    <property type="match status" value="1"/>
</dbReference>
<dbReference type="SUPFAM" id="SSF55486">
    <property type="entry name" value="Metalloproteases ('zincins'), catalytic domain"/>
    <property type="match status" value="1"/>
</dbReference>
<feature type="compositionally biased region" description="Basic residues" evidence="9">
    <location>
        <begin position="1"/>
        <end position="11"/>
    </location>
</feature>
<keyword evidence="8" id="KW-0479">Metal-binding</keyword>
<dbReference type="GO" id="GO:0046872">
    <property type="term" value="F:metal ion binding"/>
    <property type="evidence" value="ECO:0007669"/>
    <property type="project" value="UniProtKB-KW"/>
</dbReference>
<dbReference type="InterPro" id="IPR034027">
    <property type="entry name" value="Reprolysin_adamalysin"/>
</dbReference>
<feature type="compositionally biased region" description="Pro residues" evidence="9">
    <location>
        <begin position="675"/>
        <end position="685"/>
    </location>
</feature>
<feature type="disulfide bond" evidence="7">
    <location>
        <begin position="518"/>
        <end position="527"/>
    </location>
</feature>
<evidence type="ECO:0000256" key="7">
    <source>
        <dbReference type="PROSITE-ProRule" id="PRU00076"/>
    </source>
</evidence>
<gene>
    <name evidence="14" type="ORF">GDO81_021373</name>
</gene>
<dbReference type="PROSITE" id="PS50026">
    <property type="entry name" value="EGF_3"/>
    <property type="match status" value="1"/>
</dbReference>
<evidence type="ECO:0008006" key="16">
    <source>
        <dbReference type="Google" id="ProtNLM"/>
    </source>
</evidence>
<keyword evidence="5 7" id="KW-1015">Disulfide bond</keyword>
<feature type="region of interest" description="Disordered" evidence="9">
    <location>
        <begin position="592"/>
        <end position="690"/>
    </location>
</feature>
<feature type="domain" description="EGF-like" evidence="11">
    <location>
        <begin position="498"/>
        <end position="528"/>
    </location>
</feature>
<dbReference type="GO" id="GO:0004222">
    <property type="term" value="F:metalloendopeptidase activity"/>
    <property type="evidence" value="ECO:0007669"/>
    <property type="project" value="InterPro"/>
</dbReference>
<accession>A0AAV6ZIX0</accession>
<dbReference type="GO" id="GO:0007229">
    <property type="term" value="P:integrin-mediated signaling pathway"/>
    <property type="evidence" value="ECO:0007669"/>
    <property type="project" value="TreeGrafter"/>
</dbReference>
<dbReference type="InterPro" id="IPR036436">
    <property type="entry name" value="Disintegrin_dom_sf"/>
</dbReference>
<dbReference type="FunFam" id="4.10.70.10:FF:000001">
    <property type="entry name" value="Disintegrin and metalloproteinase domain-containing protein 22"/>
    <property type="match status" value="1"/>
</dbReference>
<dbReference type="InterPro" id="IPR001590">
    <property type="entry name" value="Peptidase_M12B"/>
</dbReference>
<evidence type="ECO:0000313" key="14">
    <source>
        <dbReference type="EMBL" id="KAG8549369.1"/>
    </source>
</evidence>
<name>A0AAV6ZIX0_ENGPU</name>
<feature type="binding site" evidence="8">
    <location>
        <position position="204"/>
    </location>
    <ligand>
        <name>Zn(2+)</name>
        <dbReference type="ChEBI" id="CHEBI:29105"/>
        <note>catalytic</note>
    </ligand>
</feature>
<dbReference type="GO" id="GO:0005615">
    <property type="term" value="C:extracellular space"/>
    <property type="evidence" value="ECO:0007669"/>
    <property type="project" value="TreeGrafter"/>
</dbReference>
<dbReference type="GO" id="GO:0045087">
    <property type="term" value="P:innate immune response"/>
    <property type="evidence" value="ECO:0007669"/>
    <property type="project" value="TreeGrafter"/>
</dbReference>
<evidence type="ECO:0000256" key="1">
    <source>
        <dbReference type="ARBA" id="ARBA00004167"/>
    </source>
</evidence>
<evidence type="ECO:0000259" key="13">
    <source>
        <dbReference type="PROSITE" id="PS50215"/>
    </source>
</evidence>
<dbReference type="InterPro" id="IPR024079">
    <property type="entry name" value="MetalloPept_cat_dom_sf"/>
</dbReference>
<dbReference type="InterPro" id="IPR006586">
    <property type="entry name" value="ADAM_Cys-rich"/>
</dbReference>
<dbReference type="GO" id="GO:0006508">
    <property type="term" value="P:proteolysis"/>
    <property type="evidence" value="ECO:0007669"/>
    <property type="project" value="InterPro"/>
</dbReference>
<keyword evidence="15" id="KW-1185">Reference proteome</keyword>
<dbReference type="SUPFAM" id="SSF57552">
    <property type="entry name" value="Blood coagulation inhibitor (disintegrin)"/>
    <property type="match status" value="1"/>
</dbReference>
<dbReference type="PANTHER" id="PTHR11905">
    <property type="entry name" value="ADAM A DISINTEGRIN AND METALLOPROTEASE DOMAIN"/>
    <property type="match status" value="1"/>
</dbReference>
<dbReference type="FunFam" id="3.40.390.10:FF:000002">
    <property type="entry name" value="Disintegrin and metalloproteinase domain-containing protein 22"/>
    <property type="match status" value="1"/>
</dbReference>
<evidence type="ECO:0000313" key="15">
    <source>
        <dbReference type="Proteomes" id="UP000824782"/>
    </source>
</evidence>
<evidence type="ECO:0000256" key="5">
    <source>
        <dbReference type="ARBA" id="ARBA00023157"/>
    </source>
</evidence>
<dbReference type="Pfam" id="PF00200">
    <property type="entry name" value="Disintegrin"/>
    <property type="match status" value="1"/>
</dbReference>
<organism evidence="14 15">
    <name type="scientific">Engystomops pustulosus</name>
    <name type="common">Tungara frog</name>
    <name type="synonym">Physalaemus pustulosus</name>
    <dbReference type="NCBI Taxonomy" id="76066"/>
    <lineage>
        <taxon>Eukaryota</taxon>
        <taxon>Metazoa</taxon>
        <taxon>Chordata</taxon>
        <taxon>Craniata</taxon>
        <taxon>Vertebrata</taxon>
        <taxon>Euteleostomi</taxon>
        <taxon>Amphibia</taxon>
        <taxon>Batrachia</taxon>
        <taxon>Anura</taxon>
        <taxon>Neobatrachia</taxon>
        <taxon>Hyloidea</taxon>
        <taxon>Leptodactylidae</taxon>
        <taxon>Leiuperinae</taxon>
        <taxon>Engystomops</taxon>
    </lineage>
</organism>
<dbReference type="InterPro" id="IPR001762">
    <property type="entry name" value="Disintegrin_dom"/>
</dbReference>
<keyword evidence="7" id="KW-0245">EGF-like domain</keyword>
<evidence type="ECO:0000259" key="12">
    <source>
        <dbReference type="PROSITE" id="PS50214"/>
    </source>
</evidence>
<dbReference type="GO" id="GO:0005178">
    <property type="term" value="F:integrin binding"/>
    <property type="evidence" value="ECO:0007669"/>
    <property type="project" value="TreeGrafter"/>
</dbReference>
<evidence type="ECO:0000256" key="8">
    <source>
        <dbReference type="PROSITE-ProRule" id="PRU00276"/>
    </source>
</evidence>
<dbReference type="AlphaFoldDB" id="A0AAV6ZIX0"/>
<dbReference type="CDD" id="cd04269">
    <property type="entry name" value="ZnMc_adamalysin_II_like"/>
    <property type="match status" value="1"/>
</dbReference>
<dbReference type="SMART" id="SM00050">
    <property type="entry name" value="DISIN"/>
    <property type="match status" value="1"/>
</dbReference>
<dbReference type="Pfam" id="PF08516">
    <property type="entry name" value="ADAM_CR"/>
    <property type="match status" value="1"/>
</dbReference>
<keyword evidence="2 10" id="KW-0812">Transmembrane</keyword>
<evidence type="ECO:0000256" key="10">
    <source>
        <dbReference type="SAM" id="Phobius"/>
    </source>
</evidence>
<evidence type="ECO:0000256" key="9">
    <source>
        <dbReference type="SAM" id="MobiDB-lite"/>
    </source>
</evidence>
<dbReference type="PROSITE" id="PS50214">
    <property type="entry name" value="DISINTEGRIN_2"/>
    <property type="match status" value="1"/>
</dbReference>
<feature type="compositionally biased region" description="Polar residues" evidence="9">
    <location>
        <begin position="614"/>
        <end position="627"/>
    </location>
</feature>
<dbReference type="GO" id="GO:0016020">
    <property type="term" value="C:membrane"/>
    <property type="evidence" value="ECO:0007669"/>
    <property type="project" value="UniProtKB-SubCell"/>
</dbReference>
<dbReference type="PRINTS" id="PR00289">
    <property type="entry name" value="DISINTEGRIN"/>
</dbReference>
<evidence type="ECO:0000256" key="4">
    <source>
        <dbReference type="ARBA" id="ARBA00023136"/>
    </source>
</evidence>
<feature type="domain" description="Disintegrin" evidence="12">
    <location>
        <begin position="266"/>
        <end position="353"/>
    </location>
</feature>
<dbReference type="Proteomes" id="UP000824782">
    <property type="component" value="Unassembled WGS sequence"/>
</dbReference>
<sequence length="725" mass="78087">MHIVRPIKKKQNATCGTPDEDLSVGEWMGRSLLSLSEEASHPETPSQQETRDVEGEVKYVELVMVADNNEFTMLHKDLRGLHVRLVEIANRMDAFYRVLNVRVALVMVEVWSQKDLISVSEDPAETLNRFLYWREKDLIRRVHHDNAQLLTGVTFKGSSVGMATMNSICTVDRSGGVTSDHSISVLAVASTMAHGLGHNLGFNHDVADGTCGQPRMGKQWIMTKSTGFMPGLEFSNCSVRDLSTSLRQGGGMCLFNVPSPSTLYGKPVCGNLLVEDGEQCDCGLLQDCSDPCCNASSCRLMPGAECSSDGLCCEKCKVKVPGTVCRSPLGECDLPEYCDGVSPQCPANVYLQDGEPCGHGQAHCHQGECRTLQKQCQDLWGPGSSPAPDSCFLKVNARGDKYGNCGRAPNGSYLPCTLRSFRCGSVQCLGGRDRPLLGVGAEIISVKVLVNGSEVSCRGTSFNLGDDVWDSVLVKTGTVCGPGKICINQRCQEAAALKVQPCQCGGHGVCNSNGNCHCDPGWAPPHCGSSGHGGSLDSGPLSRGHGSSSVAGTVVLVLLVLILIVLLVSCYLKRVSLQRKLNSVFTKSSKCQYRVTQSGSRPQRPPPPHRAQSTELQVMSPSNQSESDVSDRPDPPSKPLPPDPLQKRSQAAAQDRPPAPKRPLPVDPLPRRAQVPPPPKKPLPLSPVQQCQDPLLGVPVYPQHITAVPARSAPLPPYTRRNPKV</sequence>
<evidence type="ECO:0000256" key="3">
    <source>
        <dbReference type="ARBA" id="ARBA00022989"/>
    </source>
</evidence>
<keyword evidence="4 10" id="KW-0472">Membrane</keyword>
<dbReference type="EMBL" id="WNYA01000189">
    <property type="protein sequence ID" value="KAG8549369.1"/>
    <property type="molecule type" value="Genomic_DNA"/>
</dbReference>
<dbReference type="PROSITE" id="PS01186">
    <property type="entry name" value="EGF_2"/>
    <property type="match status" value="1"/>
</dbReference>
<dbReference type="PANTHER" id="PTHR11905:SF130">
    <property type="entry name" value="DISINTEGRIN AND METALLOPROTEINASE DOMAIN-CONTAINING PROTEIN 15"/>
    <property type="match status" value="1"/>
</dbReference>
<comment type="caution">
    <text evidence="7">Lacks conserved residue(s) required for the propagation of feature annotation.</text>
</comment>
<dbReference type="Pfam" id="PF01421">
    <property type="entry name" value="Reprolysin"/>
    <property type="match status" value="1"/>
</dbReference>
<keyword evidence="3 10" id="KW-1133">Transmembrane helix</keyword>
<evidence type="ECO:0000256" key="6">
    <source>
        <dbReference type="PROSITE-ProRule" id="PRU00068"/>
    </source>
</evidence>
<feature type="disulfide bond" evidence="6">
    <location>
        <begin position="325"/>
        <end position="345"/>
    </location>
</feature>
<feature type="binding site" evidence="8">
    <location>
        <position position="194"/>
    </location>
    <ligand>
        <name>Zn(2+)</name>
        <dbReference type="ChEBI" id="CHEBI:29105"/>
        <note>catalytic</note>
    </ligand>
</feature>
<dbReference type="Gene3D" id="3.40.390.10">
    <property type="entry name" value="Collagenase (Catalytic Domain)"/>
    <property type="match status" value="1"/>
</dbReference>
<protein>
    <recommendedName>
        <fullName evidence="16">Disintegrin and metalloproteinase domain-containing protein 15</fullName>
    </recommendedName>
</protein>
<keyword evidence="8" id="KW-0862">Zinc</keyword>
<dbReference type="SMART" id="SM00608">
    <property type="entry name" value="ACR"/>
    <property type="match status" value="1"/>
</dbReference>